<sequence>MFTRKNLFTALILTSGVLSASAMANDNVAGLQSQTDYLVASAIEEVRQETSINIAYDVITASHTFEPDANEATTLLADITITPISPETTDDNDA</sequence>
<organism evidence="2 3">
    <name type="scientific">Alteromonas hispanica</name>
    <dbReference type="NCBI Taxonomy" id="315421"/>
    <lineage>
        <taxon>Bacteria</taxon>
        <taxon>Pseudomonadati</taxon>
        <taxon>Pseudomonadota</taxon>
        <taxon>Gammaproteobacteria</taxon>
        <taxon>Alteromonadales</taxon>
        <taxon>Alteromonadaceae</taxon>
        <taxon>Alteromonas/Salinimonas group</taxon>
        <taxon>Alteromonas</taxon>
    </lineage>
</organism>
<accession>A0A6L9MYT1</accession>
<proteinExistence type="predicted"/>
<protein>
    <submittedName>
        <fullName evidence="2">Uncharacterized protein</fullName>
    </submittedName>
</protein>
<feature type="signal peptide" evidence="1">
    <location>
        <begin position="1"/>
        <end position="24"/>
    </location>
</feature>
<dbReference type="RefSeq" id="WP_071978432.1">
    <property type="nucleotide sequence ID" value="NZ_JAAAWP010000011.1"/>
</dbReference>
<keyword evidence="3" id="KW-1185">Reference proteome</keyword>
<reference evidence="2 3" key="1">
    <citation type="submission" date="2020-01" db="EMBL/GenBank/DDBJ databases">
        <title>Genomes of bacteria type strains.</title>
        <authorList>
            <person name="Chen J."/>
            <person name="Zhu S."/>
            <person name="Yang J."/>
        </authorList>
    </citation>
    <scope>NUCLEOTIDE SEQUENCE [LARGE SCALE GENOMIC DNA]</scope>
    <source>
        <strain evidence="2 3">LMG 22958</strain>
    </source>
</reference>
<evidence type="ECO:0000256" key="1">
    <source>
        <dbReference type="SAM" id="SignalP"/>
    </source>
</evidence>
<keyword evidence="1" id="KW-0732">Signal</keyword>
<gene>
    <name evidence="2" type="ORF">GTW09_15055</name>
</gene>
<dbReference type="AlphaFoldDB" id="A0A6L9MYT1"/>
<comment type="caution">
    <text evidence="2">The sequence shown here is derived from an EMBL/GenBank/DDBJ whole genome shotgun (WGS) entry which is preliminary data.</text>
</comment>
<dbReference type="EMBL" id="JAAAWP010000011">
    <property type="protein sequence ID" value="NDW22840.1"/>
    <property type="molecule type" value="Genomic_DNA"/>
</dbReference>
<feature type="chain" id="PRO_5027106756" evidence="1">
    <location>
        <begin position="25"/>
        <end position="94"/>
    </location>
</feature>
<dbReference type="Proteomes" id="UP000478837">
    <property type="component" value="Unassembled WGS sequence"/>
</dbReference>
<evidence type="ECO:0000313" key="3">
    <source>
        <dbReference type="Proteomes" id="UP000478837"/>
    </source>
</evidence>
<name>A0A6L9MYT1_9ALTE</name>
<evidence type="ECO:0000313" key="2">
    <source>
        <dbReference type="EMBL" id="NDW22840.1"/>
    </source>
</evidence>